<evidence type="ECO:0000313" key="12">
    <source>
        <dbReference type="EMBL" id="MBD3364991.1"/>
    </source>
</evidence>
<evidence type="ECO:0000256" key="8">
    <source>
        <dbReference type="ARBA" id="ARBA00023170"/>
    </source>
</evidence>
<dbReference type="InterPro" id="IPR000531">
    <property type="entry name" value="Beta-barrel_TonB"/>
</dbReference>
<evidence type="ECO:0000256" key="6">
    <source>
        <dbReference type="ARBA" id="ARBA00023077"/>
    </source>
</evidence>
<dbReference type="SUPFAM" id="SSF56935">
    <property type="entry name" value="Porins"/>
    <property type="match status" value="1"/>
</dbReference>
<proteinExistence type="predicted"/>
<keyword evidence="2" id="KW-0813">Transport</keyword>
<evidence type="ECO:0000256" key="3">
    <source>
        <dbReference type="ARBA" id="ARBA00022452"/>
    </source>
</evidence>
<dbReference type="PANTHER" id="PTHR30069:SF29">
    <property type="entry name" value="HEMOGLOBIN AND HEMOGLOBIN-HAPTOGLOBIN-BINDING PROTEIN 1-RELATED"/>
    <property type="match status" value="1"/>
</dbReference>
<protein>
    <submittedName>
        <fullName evidence="12">TonB-dependent receptor</fullName>
    </submittedName>
</protein>
<dbReference type="Gene3D" id="2.60.40.1120">
    <property type="entry name" value="Carboxypeptidase-like, regulatory domain"/>
    <property type="match status" value="1"/>
</dbReference>
<evidence type="ECO:0000313" key="13">
    <source>
        <dbReference type="Proteomes" id="UP000630660"/>
    </source>
</evidence>
<sequence length="745" mass="82614">MPRLLLVLSLVLPLSVSAGTGVITGRVKDNDSRKPIQGAKVALYIDTVPLIEVFTNKRGRYKIEDFPCGDYEIEFSKANYETERIEVSVRQGEKTRVNVLLSVSGLSDIILPAIFLGVLDYNTSGRFFTLPSARGTVPMHTGVFWEDMPVIPSYPLGHYAPLLQTENTGLKIQTSTFNENLWFAGPTNSSVDIDCPDVRFSYSETLFNVLGTASYESQGNSFRTKMAARLADKNQYTTTKNLAVFGSYKRSGNIRDANSEIPNSDYNGFSLGGNAWLYSRRYSMLGVGLRYQFYQADLGVPADTLTRYSALEDQQRHLLLVSGSIPLVIGRYTYRSRSSKYSGYEVYTPNSIQVVVGYQHYSGAFHTARPYIEDTRFELDSKNSTRNSGYFASVYSALQTGDNNYLKFGASGLHANVSSRRQYFLTEDSLSRELSLDRVLPDAVKTDIGAFTEYASFFDNRSSLRGGLRYDLSSSGYSATPSYPGDTSSSMDGGLSAYIDYELPILWWLDLHTELSTIFRAPTVLERYTRGEGPGTFDMGNPGLEPEQSFNGNLGLGAHDESHNYSASVSGFGKLVHNYICKQPTSGFERGLPVETWVNIERARFMGGGISVSLRPAPGVSIYSSSSYVHAEDMTSGEPFASVPPLNGYVTADYYDGFVSAGIQMNWAAGQERVAASETKTPGYVTFDADAGLNLGKFFDYKYYLNLQISVNNILNVDYRSHLSLVKDYYGQPGRTFEVSLWGDF</sequence>
<reference evidence="12" key="1">
    <citation type="submission" date="2019-11" db="EMBL/GenBank/DDBJ databases">
        <title>Microbial mats filling the niche in hypersaline microbial mats.</title>
        <authorList>
            <person name="Wong H.L."/>
            <person name="Macleod F.I."/>
            <person name="White R.A. III"/>
            <person name="Burns B.P."/>
        </authorList>
    </citation>
    <scope>NUCLEOTIDE SEQUENCE</scope>
    <source>
        <strain evidence="12">Bin_327</strain>
    </source>
</reference>
<evidence type="ECO:0000256" key="4">
    <source>
        <dbReference type="ARBA" id="ARBA00022692"/>
    </source>
</evidence>
<dbReference type="GO" id="GO:0015344">
    <property type="term" value="F:siderophore uptake transmembrane transporter activity"/>
    <property type="evidence" value="ECO:0007669"/>
    <property type="project" value="TreeGrafter"/>
</dbReference>
<keyword evidence="6" id="KW-0798">TonB box</keyword>
<accession>A0A9D5QDF2</accession>
<name>A0A9D5QDF2_UNCW3</name>
<evidence type="ECO:0000256" key="7">
    <source>
        <dbReference type="ARBA" id="ARBA00023136"/>
    </source>
</evidence>
<keyword evidence="9" id="KW-0998">Cell outer membrane</keyword>
<evidence type="ECO:0000256" key="10">
    <source>
        <dbReference type="SAM" id="SignalP"/>
    </source>
</evidence>
<dbReference type="AlphaFoldDB" id="A0A9D5QDF2"/>
<organism evidence="12 13">
    <name type="scientific">candidate division WOR-3 bacterium</name>
    <dbReference type="NCBI Taxonomy" id="2052148"/>
    <lineage>
        <taxon>Bacteria</taxon>
        <taxon>Bacteria division WOR-3</taxon>
    </lineage>
</organism>
<keyword evidence="7" id="KW-0472">Membrane</keyword>
<keyword evidence="8 12" id="KW-0675">Receptor</keyword>
<dbReference type="InterPro" id="IPR013784">
    <property type="entry name" value="Carb-bd-like_fold"/>
</dbReference>
<comment type="subcellular location">
    <subcellularLocation>
        <location evidence="1">Cell outer membrane</location>
        <topology evidence="1">Multi-pass membrane protein</topology>
    </subcellularLocation>
</comment>
<evidence type="ECO:0000256" key="1">
    <source>
        <dbReference type="ARBA" id="ARBA00004571"/>
    </source>
</evidence>
<evidence type="ECO:0000256" key="5">
    <source>
        <dbReference type="ARBA" id="ARBA00022729"/>
    </source>
</evidence>
<feature type="signal peptide" evidence="10">
    <location>
        <begin position="1"/>
        <end position="18"/>
    </location>
</feature>
<keyword evidence="4" id="KW-0812">Transmembrane</keyword>
<feature type="domain" description="TonB-dependent receptor-like beta-barrel" evidence="11">
    <location>
        <begin position="267"/>
        <end position="714"/>
    </location>
</feature>
<dbReference type="GO" id="GO:0044718">
    <property type="term" value="P:siderophore transmembrane transport"/>
    <property type="evidence" value="ECO:0007669"/>
    <property type="project" value="TreeGrafter"/>
</dbReference>
<dbReference type="PANTHER" id="PTHR30069">
    <property type="entry name" value="TONB-DEPENDENT OUTER MEMBRANE RECEPTOR"/>
    <property type="match status" value="1"/>
</dbReference>
<dbReference type="Pfam" id="PF00593">
    <property type="entry name" value="TonB_dep_Rec_b-barrel"/>
    <property type="match status" value="1"/>
</dbReference>
<dbReference type="GO" id="GO:0030246">
    <property type="term" value="F:carbohydrate binding"/>
    <property type="evidence" value="ECO:0007669"/>
    <property type="project" value="InterPro"/>
</dbReference>
<comment type="caution">
    <text evidence="12">The sequence shown here is derived from an EMBL/GenBank/DDBJ whole genome shotgun (WGS) entry which is preliminary data.</text>
</comment>
<evidence type="ECO:0000256" key="2">
    <source>
        <dbReference type="ARBA" id="ARBA00022448"/>
    </source>
</evidence>
<dbReference type="EMBL" id="WJKJ01000239">
    <property type="protein sequence ID" value="MBD3364991.1"/>
    <property type="molecule type" value="Genomic_DNA"/>
</dbReference>
<dbReference type="SUPFAM" id="SSF49452">
    <property type="entry name" value="Starch-binding domain-like"/>
    <property type="match status" value="1"/>
</dbReference>
<dbReference type="InterPro" id="IPR036942">
    <property type="entry name" value="Beta-barrel_TonB_sf"/>
</dbReference>
<evidence type="ECO:0000256" key="9">
    <source>
        <dbReference type="ARBA" id="ARBA00023237"/>
    </source>
</evidence>
<gene>
    <name evidence="12" type="ORF">GF359_07225</name>
</gene>
<dbReference type="Pfam" id="PF13620">
    <property type="entry name" value="CarboxypepD_reg"/>
    <property type="match status" value="1"/>
</dbReference>
<dbReference type="GO" id="GO:0009279">
    <property type="term" value="C:cell outer membrane"/>
    <property type="evidence" value="ECO:0007669"/>
    <property type="project" value="UniProtKB-SubCell"/>
</dbReference>
<keyword evidence="5 10" id="KW-0732">Signal</keyword>
<dbReference type="Proteomes" id="UP000630660">
    <property type="component" value="Unassembled WGS sequence"/>
</dbReference>
<dbReference type="InterPro" id="IPR039426">
    <property type="entry name" value="TonB-dep_rcpt-like"/>
</dbReference>
<dbReference type="Gene3D" id="2.40.170.20">
    <property type="entry name" value="TonB-dependent receptor, beta-barrel domain"/>
    <property type="match status" value="1"/>
</dbReference>
<evidence type="ECO:0000259" key="11">
    <source>
        <dbReference type="Pfam" id="PF00593"/>
    </source>
</evidence>
<keyword evidence="3" id="KW-1134">Transmembrane beta strand</keyword>
<feature type="chain" id="PRO_5038448207" evidence="10">
    <location>
        <begin position="19"/>
        <end position="745"/>
    </location>
</feature>